<evidence type="ECO:0000313" key="2">
    <source>
        <dbReference type="EMBL" id="OQR98002.1"/>
    </source>
</evidence>
<dbReference type="EMBL" id="JNBS01001873">
    <property type="protein sequence ID" value="OQR98002.1"/>
    <property type="molecule type" value="Genomic_DNA"/>
</dbReference>
<dbReference type="AlphaFoldDB" id="A0A1V9ZJ41"/>
<keyword evidence="1" id="KW-0812">Transmembrane</keyword>
<evidence type="ECO:0000256" key="1">
    <source>
        <dbReference type="SAM" id="Phobius"/>
    </source>
</evidence>
<comment type="caution">
    <text evidence="2">The sequence shown here is derived from an EMBL/GenBank/DDBJ whole genome shotgun (WGS) entry which is preliminary data.</text>
</comment>
<protein>
    <submittedName>
        <fullName evidence="2">Uncharacterized protein</fullName>
    </submittedName>
</protein>
<accession>A0A1V9ZJ41</accession>
<feature type="transmembrane region" description="Helical" evidence="1">
    <location>
        <begin position="278"/>
        <end position="296"/>
    </location>
</feature>
<gene>
    <name evidence="2" type="ORF">THRCLA_06798</name>
</gene>
<sequence length="306" mass="34377">MAQDGRLRSSITSDLHARTSLSESTDAFTYVLPEDVPGGVLEFPVYARIGQTSSDPIWTLPCDLHLETAMAIALPATSLGQIVSEEEALVATTGVWHRQSVVVLIESENRQSEFCHGQVTGFDVPTRTVTVRTGYGLFTVHQRDVFIAPPICALLLWPFSYSDISKLTNDIHPKLLAALARDPLPDLSVLLAPFVENYKDLIEAGAELPQLQDVRLWMDPMTGEERLTSLGHALAYYRSHFLHIQSDIPIGNALCDDPGLRHHTQKPQNKHCCTFRRMILILFVLLLITYIVYFILMGKVHFREIW</sequence>
<keyword evidence="3" id="KW-1185">Reference proteome</keyword>
<evidence type="ECO:0000313" key="3">
    <source>
        <dbReference type="Proteomes" id="UP000243217"/>
    </source>
</evidence>
<proteinExistence type="predicted"/>
<reference evidence="2 3" key="1">
    <citation type="journal article" date="2014" name="Genome Biol. Evol.">
        <title>The secreted proteins of Achlya hypogyna and Thraustotheca clavata identify the ancestral oomycete secretome and reveal gene acquisitions by horizontal gene transfer.</title>
        <authorList>
            <person name="Misner I."/>
            <person name="Blouin N."/>
            <person name="Leonard G."/>
            <person name="Richards T.A."/>
            <person name="Lane C.E."/>
        </authorList>
    </citation>
    <scope>NUCLEOTIDE SEQUENCE [LARGE SCALE GENOMIC DNA]</scope>
    <source>
        <strain evidence="2 3">ATCC 34112</strain>
    </source>
</reference>
<keyword evidence="1" id="KW-1133">Transmembrane helix</keyword>
<dbReference type="OrthoDB" id="64925at2759"/>
<dbReference type="Proteomes" id="UP000243217">
    <property type="component" value="Unassembled WGS sequence"/>
</dbReference>
<keyword evidence="1" id="KW-0472">Membrane</keyword>
<name>A0A1V9ZJ41_9STRA</name>
<organism evidence="2 3">
    <name type="scientific">Thraustotheca clavata</name>
    <dbReference type="NCBI Taxonomy" id="74557"/>
    <lineage>
        <taxon>Eukaryota</taxon>
        <taxon>Sar</taxon>
        <taxon>Stramenopiles</taxon>
        <taxon>Oomycota</taxon>
        <taxon>Saprolegniomycetes</taxon>
        <taxon>Saprolegniales</taxon>
        <taxon>Achlyaceae</taxon>
        <taxon>Thraustotheca</taxon>
    </lineage>
</organism>